<organism evidence="2 3">
    <name type="scientific">Lacticaseibacillus camelliae DSM 22697 = JCM 13995</name>
    <dbReference type="NCBI Taxonomy" id="1423730"/>
    <lineage>
        <taxon>Bacteria</taxon>
        <taxon>Bacillati</taxon>
        <taxon>Bacillota</taxon>
        <taxon>Bacilli</taxon>
        <taxon>Lactobacillales</taxon>
        <taxon>Lactobacillaceae</taxon>
        <taxon>Lacticaseibacillus</taxon>
    </lineage>
</organism>
<dbReference type="Gene3D" id="1.50.10.10">
    <property type="match status" value="1"/>
</dbReference>
<dbReference type="EMBL" id="AYZJ01000077">
    <property type="protein sequence ID" value="KRN19116.1"/>
    <property type="molecule type" value="Genomic_DNA"/>
</dbReference>
<dbReference type="AlphaFoldDB" id="A0A0R2F2P8"/>
<protein>
    <recommendedName>
        <fullName evidence="4">Glycosyl hydrolase family 88</fullName>
    </recommendedName>
</protein>
<dbReference type="GO" id="GO:0005975">
    <property type="term" value="P:carbohydrate metabolic process"/>
    <property type="evidence" value="ECO:0007669"/>
    <property type="project" value="InterPro"/>
</dbReference>
<dbReference type="PANTHER" id="PTHR33886:SF8">
    <property type="entry name" value="UNSATURATED RHAMNOGALACTURONAN HYDROLASE (EUROFUNG)"/>
    <property type="match status" value="1"/>
</dbReference>
<evidence type="ECO:0000313" key="2">
    <source>
        <dbReference type="EMBL" id="KRN19116.1"/>
    </source>
</evidence>
<dbReference type="InterPro" id="IPR010905">
    <property type="entry name" value="Glyco_hydro_88"/>
</dbReference>
<reference evidence="2 3" key="1">
    <citation type="journal article" date="2015" name="Genome Announc.">
        <title>Expanding the biotechnology potential of lactobacilli through comparative genomics of 213 strains and associated genera.</title>
        <authorList>
            <person name="Sun Z."/>
            <person name="Harris H.M."/>
            <person name="McCann A."/>
            <person name="Guo C."/>
            <person name="Argimon S."/>
            <person name="Zhang W."/>
            <person name="Yang X."/>
            <person name="Jeffery I.B."/>
            <person name="Cooney J.C."/>
            <person name="Kagawa T.F."/>
            <person name="Liu W."/>
            <person name="Song Y."/>
            <person name="Salvetti E."/>
            <person name="Wrobel A."/>
            <person name="Rasinkangas P."/>
            <person name="Parkhill J."/>
            <person name="Rea M.C."/>
            <person name="O'Sullivan O."/>
            <person name="Ritari J."/>
            <person name="Douillard F.P."/>
            <person name="Paul Ross R."/>
            <person name="Yang R."/>
            <person name="Briner A.E."/>
            <person name="Felis G.E."/>
            <person name="de Vos W.M."/>
            <person name="Barrangou R."/>
            <person name="Klaenhammer T.R."/>
            <person name="Caufield P.W."/>
            <person name="Cui Y."/>
            <person name="Zhang H."/>
            <person name="O'Toole P.W."/>
        </authorList>
    </citation>
    <scope>NUCLEOTIDE SEQUENCE [LARGE SCALE GENOMIC DNA]</scope>
    <source>
        <strain evidence="2 3">DSM 22697</strain>
    </source>
</reference>
<comment type="caution">
    <text evidence="2">The sequence shown here is derived from an EMBL/GenBank/DDBJ whole genome shotgun (WGS) entry which is preliminary data.</text>
</comment>
<dbReference type="InterPro" id="IPR012341">
    <property type="entry name" value="6hp_glycosidase-like_sf"/>
</dbReference>
<dbReference type="STRING" id="1423730.FC75_GL000215"/>
<dbReference type="InterPro" id="IPR008928">
    <property type="entry name" value="6-hairpin_glycosidase_sf"/>
</dbReference>
<gene>
    <name evidence="2" type="ORF">FC75_GL000215</name>
</gene>
<proteinExistence type="predicted"/>
<dbReference type="InterPro" id="IPR052043">
    <property type="entry name" value="PolySaccharide_Degr_Enz"/>
</dbReference>
<dbReference type="GO" id="GO:0016787">
    <property type="term" value="F:hydrolase activity"/>
    <property type="evidence" value="ECO:0007669"/>
    <property type="project" value="UniProtKB-KW"/>
</dbReference>
<dbReference type="Pfam" id="PF07470">
    <property type="entry name" value="Glyco_hydro_88"/>
    <property type="match status" value="1"/>
</dbReference>
<dbReference type="PATRIC" id="fig|1423730.4.peg.227"/>
<sequence>MRISQIDLLSSSSGVTLEGCFCFQDDMEKRRGKMATFDDLVQEKANLLAARMTTLTSEDVHWEGDGSSDQLKKQGFFPRDFGMAFWDWPQGVGLFGLARLQGNPYDHFIRNWAKKRISQGLPMRNINTTVPMLTLSAYPEYEKMALDWATDIYTKFPRTAEGGLEHFTTGADKNSISRNPGQLWADTIFMTVLFLAKMGQSTGNEQWLEEANYQTLLHIKYLLDPATGLFSHGWDFNQRNNLGKTFWGRGNCWLAYGLPLYLEMVGPTLAPAESRYLEVVISNQLRALFALQSPEHLWHTLLDDSSSYIEASGSAGILAGTFLALRLGILSDYYLDQAQAGLRALLGNVDEQGILHHVSAGTSLTDDRSAYKAIKQLPMAYGQALALCACAEYLSYKGKDDGQ</sequence>
<dbReference type="Proteomes" id="UP000050865">
    <property type="component" value="Unassembled WGS sequence"/>
</dbReference>
<name>A0A0R2F2P8_9LACO</name>
<evidence type="ECO:0000313" key="3">
    <source>
        <dbReference type="Proteomes" id="UP000050865"/>
    </source>
</evidence>
<keyword evidence="1" id="KW-0378">Hydrolase</keyword>
<evidence type="ECO:0000256" key="1">
    <source>
        <dbReference type="ARBA" id="ARBA00022801"/>
    </source>
</evidence>
<dbReference type="SUPFAM" id="SSF48208">
    <property type="entry name" value="Six-hairpin glycosidases"/>
    <property type="match status" value="1"/>
</dbReference>
<accession>A0A0R2F2P8</accession>
<evidence type="ECO:0008006" key="4">
    <source>
        <dbReference type="Google" id="ProtNLM"/>
    </source>
</evidence>
<keyword evidence="3" id="KW-1185">Reference proteome</keyword>
<dbReference type="PANTHER" id="PTHR33886">
    <property type="entry name" value="UNSATURATED RHAMNOGALACTURONAN HYDROLASE (EUROFUNG)"/>
    <property type="match status" value="1"/>
</dbReference>